<dbReference type="SMART" id="SM00421">
    <property type="entry name" value="HTH_LUXR"/>
    <property type="match status" value="1"/>
</dbReference>
<dbReference type="PRINTS" id="PR00038">
    <property type="entry name" value="HTHLUXR"/>
</dbReference>
<reference evidence="7" key="1">
    <citation type="submission" date="2016-10" db="EMBL/GenBank/DDBJ databases">
        <authorList>
            <person name="Varghese N."/>
            <person name="Submissions S."/>
        </authorList>
    </citation>
    <scope>NUCLEOTIDE SEQUENCE [LARGE SCALE GENOMIC DNA]</scope>
    <source>
        <strain evidence="7">IMMIB L-1606</strain>
    </source>
</reference>
<evidence type="ECO:0000256" key="4">
    <source>
        <dbReference type="SAM" id="MobiDB-lite"/>
    </source>
</evidence>
<dbReference type="GO" id="GO:0003677">
    <property type="term" value="F:DNA binding"/>
    <property type="evidence" value="ECO:0007669"/>
    <property type="project" value="UniProtKB-KW"/>
</dbReference>
<evidence type="ECO:0000256" key="3">
    <source>
        <dbReference type="ARBA" id="ARBA00023163"/>
    </source>
</evidence>
<dbReference type="GO" id="GO:0006355">
    <property type="term" value="P:regulation of DNA-templated transcription"/>
    <property type="evidence" value="ECO:0007669"/>
    <property type="project" value="InterPro"/>
</dbReference>
<evidence type="ECO:0000259" key="5">
    <source>
        <dbReference type="PROSITE" id="PS50043"/>
    </source>
</evidence>
<feature type="region of interest" description="Disordered" evidence="4">
    <location>
        <begin position="595"/>
        <end position="632"/>
    </location>
</feature>
<sequence length="695" mass="73001">MASFQPRPQDAAELLGSRLNHSGMNHSEPPPHAAEAMALQLKGENAAVRELLLALSVGFVLPGPLPADLERRIDAGEVESLDVLIGQAEQAGLLTDGTVVGPARNALLTAAPTSKVHALQRELVAFYAADGQPMGDFARELARGGLADQRVAAELEHTADKALEHDPALACSLYDEALLAGADETGTAARRAQAAAANGDLDSATRIIDTLLVSVDPPDVRRGVDVAAAVWAHRGMLARSADAYSWLGAPRLGSSAPLAAVAMVGCGNRSGADALFRADAPPESPTLLAAALAGTGKGILESLAEDPQQALPILIHASDMLNAAGSALPLPDTPAALAALLALHSGEPYLAETVCRAAAAAGQGGNAAKPRLFLLQAWSAMQQDKLEDARLSINEASKANHWPLVPRDEFLRAALEVGLARRNGEIAELVLAWERAREAMLHISVDLYSLLPWGELVITAARLRETRRIAHYFEEANQLLERLGSPPLWAVPFHWAAVQAALLSENPAALAPHATALARAAKNSHLAAVLAGAGKAWVSVLAGNFQPADVEAAARGLGRMGMPWEGARLAGHAAARAGERKDMVRLLSCARDLHPQANAPGNGSAGTGEPRAAATAEAGNGMHPDGSGLSEREKEVARLVLEGKTYREIGEAIYISPRTAEHHIARMRRRLGAENRSDLLARLRLALAAENPPQQ</sequence>
<dbReference type="CDD" id="cd06170">
    <property type="entry name" value="LuxR_C_like"/>
    <property type="match status" value="1"/>
</dbReference>
<dbReference type="PANTHER" id="PTHR44688">
    <property type="entry name" value="DNA-BINDING TRANSCRIPTIONAL ACTIVATOR DEVR_DOSR"/>
    <property type="match status" value="1"/>
</dbReference>
<dbReference type="Gene3D" id="1.10.10.10">
    <property type="entry name" value="Winged helix-like DNA-binding domain superfamily/Winged helix DNA-binding domain"/>
    <property type="match status" value="1"/>
</dbReference>
<dbReference type="InterPro" id="IPR000792">
    <property type="entry name" value="Tscrpt_reg_LuxR_C"/>
</dbReference>
<dbReference type="InterPro" id="IPR016032">
    <property type="entry name" value="Sig_transdc_resp-reg_C-effctor"/>
</dbReference>
<evidence type="ECO:0000313" key="6">
    <source>
        <dbReference type="EMBL" id="SDT54849.1"/>
    </source>
</evidence>
<organism evidence="6 7">
    <name type="scientific">Pseudarthrobacter equi</name>
    <dbReference type="NCBI Taxonomy" id="728066"/>
    <lineage>
        <taxon>Bacteria</taxon>
        <taxon>Bacillati</taxon>
        <taxon>Actinomycetota</taxon>
        <taxon>Actinomycetes</taxon>
        <taxon>Micrococcales</taxon>
        <taxon>Micrococcaceae</taxon>
        <taxon>Pseudarthrobacter</taxon>
    </lineage>
</organism>
<proteinExistence type="predicted"/>
<protein>
    <submittedName>
        <fullName evidence="6">DNA-binding transcriptional regulator, CsgD family</fullName>
    </submittedName>
</protein>
<dbReference type="SUPFAM" id="SSF46894">
    <property type="entry name" value="C-terminal effector domain of the bipartite response regulators"/>
    <property type="match status" value="1"/>
</dbReference>
<dbReference type="Pfam" id="PF00196">
    <property type="entry name" value="GerE"/>
    <property type="match status" value="1"/>
</dbReference>
<gene>
    <name evidence="6" type="ORF">SAMN04489743_3524</name>
</gene>
<dbReference type="PROSITE" id="PS50043">
    <property type="entry name" value="HTH_LUXR_2"/>
    <property type="match status" value="1"/>
</dbReference>
<keyword evidence="3" id="KW-0804">Transcription</keyword>
<dbReference type="AlphaFoldDB" id="A0A1H2BAD3"/>
<feature type="domain" description="HTH luxR-type" evidence="5">
    <location>
        <begin position="623"/>
        <end position="687"/>
    </location>
</feature>
<keyword evidence="7" id="KW-1185">Reference proteome</keyword>
<evidence type="ECO:0000256" key="2">
    <source>
        <dbReference type="ARBA" id="ARBA00023125"/>
    </source>
</evidence>
<name>A0A1H2BAD3_9MICC</name>
<dbReference type="OrthoDB" id="4811808at2"/>
<evidence type="ECO:0000256" key="1">
    <source>
        <dbReference type="ARBA" id="ARBA00023015"/>
    </source>
</evidence>
<evidence type="ECO:0000313" key="7">
    <source>
        <dbReference type="Proteomes" id="UP000198751"/>
    </source>
</evidence>
<accession>A0A1H2BAD3</accession>
<dbReference type="Proteomes" id="UP000198751">
    <property type="component" value="Chromosome I"/>
</dbReference>
<dbReference type="InterPro" id="IPR036388">
    <property type="entry name" value="WH-like_DNA-bd_sf"/>
</dbReference>
<keyword evidence="2 6" id="KW-0238">DNA-binding</keyword>
<dbReference type="EMBL" id="LT629779">
    <property type="protein sequence ID" value="SDT54849.1"/>
    <property type="molecule type" value="Genomic_DNA"/>
</dbReference>
<dbReference type="PANTHER" id="PTHR44688:SF16">
    <property type="entry name" value="DNA-BINDING TRANSCRIPTIONAL ACTIVATOR DEVR_DOSR"/>
    <property type="match status" value="1"/>
</dbReference>
<keyword evidence="1" id="KW-0805">Transcription regulation</keyword>